<dbReference type="InterPro" id="IPR001173">
    <property type="entry name" value="Glyco_trans_2-like"/>
</dbReference>
<sequence>MLVPVGTDEDALDACLAALDAGTPAGTRVWLADNAQAGPRGVALIEGWLARTRLQAAHTRRAAPLGEAAHMDEALRACADADVAVLASDAAPAPGWLERLAECLARDPAIASATPWSNAGEAAAWPRIGEIAALEYPSPLLAQACALLPPVHPELPAAVGHAVLLRGRARVQAGGLDAASYRSWYAALIDLSLRMAGLGGRNVLCETAFVVRAVEGAPREGDMDALCARWPAWHARIAHCLMDDPQRALRTRLGEELAQLARLPPQADLFAGAS</sequence>
<evidence type="ECO:0000313" key="5">
    <source>
        <dbReference type="EMBL" id="TLX21007.1"/>
    </source>
</evidence>
<evidence type="ECO:0000256" key="2">
    <source>
        <dbReference type="ARBA" id="ARBA00022676"/>
    </source>
</evidence>
<organism evidence="5 6">
    <name type="scientific">Thermomonas fusca</name>
    <dbReference type="NCBI Taxonomy" id="215690"/>
    <lineage>
        <taxon>Bacteria</taxon>
        <taxon>Pseudomonadati</taxon>
        <taxon>Pseudomonadota</taxon>
        <taxon>Gammaproteobacteria</taxon>
        <taxon>Lysobacterales</taxon>
        <taxon>Lysobacteraceae</taxon>
        <taxon>Thermomonas</taxon>
    </lineage>
</organism>
<accession>A0A5R9PD26</accession>
<evidence type="ECO:0000256" key="3">
    <source>
        <dbReference type="ARBA" id="ARBA00022679"/>
    </source>
</evidence>
<name>A0A5R9PD26_9GAMM</name>
<dbReference type="InterPro" id="IPR029044">
    <property type="entry name" value="Nucleotide-diphossugar_trans"/>
</dbReference>
<protein>
    <submittedName>
        <fullName evidence="5">Glycosyltransferase</fullName>
    </submittedName>
</protein>
<dbReference type="Gene3D" id="3.90.550.10">
    <property type="entry name" value="Spore Coat Polysaccharide Biosynthesis Protein SpsA, Chain A"/>
    <property type="match status" value="1"/>
</dbReference>
<comment type="caution">
    <text evidence="5">The sequence shown here is derived from an EMBL/GenBank/DDBJ whole genome shotgun (WGS) entry which is preliminary data.</text>
</comment>
<dbReference type="PANTHER" id="PTHR43179:SF12">
    <property type="entry name" value="GALACTOFURANOSYLTRANSFERASE GLFT2"/>
    <property type="match status" value="1"/>
</dbReference>
<dbReference type="Proteomes" id="UP000308508">
    <property type="component" value="Unassembled WGS sequence"/>
</dbReference>
<evidence type="ECO:0000259" key="4">
    <source>
        <dbReference type="Pfam" id="PF00535"/>
    </source>
</evidence>
<dbReference type="EMBL" id="SROY01000006">
    <property type="protein sequence ID" value="TLX21007.1"/>
    <property type="molecule type" value="Genomic_DNA"/>
</dbReference>
<reference evidence="5 6" key="1">
    <citation type="submission" date="2019-04" db="EMBL/GenBank/DDBJ databases">
        <authorList>
            <person name="Grouzdev D.S."/>
            <person name="Nazina T.N."/>
        </authorList>
    </citation>
    <scope>NUCLEOTIDE SEQUENCE [LARGE SCALE GENOMIC DNA]</scope>
    <source>
        <strain evidence="5 6">SHC 3-19</strain>
    </source>
</reference>
<keyword evidence="3 5" id="KW-0808">Transferase</keyword>
<dbReference type="GO" id="GO:0016757">
    <property type="term" value="F:glycosyltransferase activity"/>
    <property type="evidence" value="ECO:0007669"/>
    <property type="project" value="UniProtKB-KW"/>
</dbReference>
<dbReference type="SUPFAM" id="SSF53448">
    <property type="entry name" value="Nucleotide-diphospho-sugar transferases"/>
    <property type="match status" value="1"/>
</dbReference>
<keyword evidence="6" id="KW-1185">Reference proteome</keyword>
<comment type="similarity">
    <text evidence="1">Belongs to the glycosyltransferase 2 family.</text>
</comment>
<proteinExistence type="inferred from homology"/>
<dbReference type="STRING" id="1123377.GCA_000423885_01604"/>
<keyword evidence="2" id="KW-0328">Glycosyltransferase</keyword>
<gene>
    <name evidence="5" type="ORF">E5S66_12050</name>
</gene>
<feature type="domain" description="Glycosyltransferase 2-like" evidence="4">
    <location>
        <begin position="3"/>
        <end position="126"/>
    </location>
</feature>
<evidence type="ECO:0000313" key="6">
    <source>
        <dbReference type="Proteomes" id="UP000308508"/>
    </source>
</evidence>
<dbReference type="PANTHER" id="PTHR43179">
    <property type="entry name" value="RHAMNOSYLTRANSFERASE WBBL"/>
    <property type="match status" value="1"/>
</dbReference>
<evidence type="ECO:0000256" key="1">
    <source>
        <dbReference type="ARBA" id="ARBA00006739"/>
    </source>
</evidence>
<dbReference type="Pfam" id="PF00535">
    <property type="entry name" value="Glycos_transf_2"/>
    <property type="match status" value="1"/>
</dbReference>
<dbReference type="AlphaFoldDB" id="A0A5R9PD26"/>